<dbReference type="Gene3D" id="1.25.40.290">
    <property type="entry name" value="ARM repeat domains"/>
    <property type="match status" value="1"/>
</dbReference>
<dbReference type="InterPro" id="IPR016024">
    <property type="entry name" value="ARM-type_fold"/>
</dbReference>
<accession>A0A109LGY7</accession>
<reference evidence="1 2" key="1">
    <citation type="submission" date="2015-05" db="EMBL/GenBank/DDBJ databases">
        <title>A genomic and transcriptomic approach to investigate the blue pigment phenotype in Pseudomonas fluorescens.</title>
        <authorList>
            <person name="Andreani N.A."/>
            <person name="Cardazzo B."/>
        </authorList>
    </citation>
    <scope>NUCLEOTIDE SEQUENCE [LARGE SCALE GENOMIC DNA]</scope>
    <source>
        <strain evidence="1 2">Ps_22</strain>
    </source>
</reference>
<dbReference type="Proteomes" id="UP000061348">
    <property type="component" value="Unassembled WGS sequence"/>
</dbReference>
<dbReference type="InterPro" id="IPR014825">
    <property type="entry name" value="DNA_alkylation"/>
</dbReference>
<protein>
    <submittedName>
        <fullName evidence="1">DNA alkylation repair enzyme</fullName>
    </submittedName>
</protein>
<dbReference type="EMBL" id="LCYA01000070">
    <property type="protein sequence ID" value="KWV87647.1"/>
    <property type="molecule type" value="Genomic_DNA"/>
</dbReference>
<proteinExistence type="predicted"/>
<evidence type="ECO:0000313" key="1">
    <source>
        <dbReference type="EMBL" id="KWV87647.1"/>
    </source>
</evidence>
<name>A0A109LGY7_PSEFL</name>
<dbReference type="SUPFAM" id="SSF48371">
    <property type="entry name" value="ARM repeat"/>
    <property type="match status" value="1"/>
</dbReference>
<evidence type="ECO:0000313" key="2">
    <source>
        <dbReference type="Proteomes" id="UP000061348"/>
    </source>
</evidence>
<comment type="caution">
    <text evidence="1">The sequence shown here is derived from an EMBL/GenBank/DDBJ whole genome shotgun (WGS) entry which is preliminary data.</text>
</comment>
<organism evidence="1 2">
    <name type="scientific">Pseudomonas fluorescens</name>
    <dbReference type="NCBI Taxonomy" id="294"/>
    <lineage>
        <taxon>Bacteria</taxon>
        <taxon>Pseudomonadati</taxon>
        <taxon>Pseudomonadota</taxon>
        <taxon>Gammaproteobacteria</taxon>
        <taxon>Pseudomonadales</taxon>
        <taxon>Pseudomonadaceae</taxon>
        <taxon>Pseudomonas</taxon>
    </lineage>
</organism>
<gene>
    <name evidence="1" type="ORF">PFLmoz3_02730</name>
</gene>
<sequence length="382" mass="42783">MRENIAGFSDPTMEMQMSDQAAPALKEIFNIERLQHIATEMTVVYPAFDAKGYLQHACVGLAELSVMQRMARVSESLHAVIPLDYAQTLKLLYALAPRINSGFVSLFLAHYVASYGLGDFKRSMAALKFFTTFGSAEFAIRHFLLHDFERTLAVMQQWSLDGNEHVRRLASEGSRPRLPWSFRLANVQANPELCASILDNLRADSSLYVRKSVANHLNDITKDHPDWVLNVIEGWNLANAHTAWIARHALRSLIKQGDTRALTIMGAGAKAEVTIRGLSVTPAVIRLGERINLSFQLESTANHAQKLVVDYAIDYVKSAGHSASKVFKLKAFTLGAGERQTINREQHIRELTTRKHYPGTHRIHVLINGERLASAEFELLKP</sequence>
<dbReference type="PATRIC" id="fig|294.194.peg.3018"/>
<dbReference type="AlphaFoldDB" id="A0A109LGY7"/>
<dbReference type="Pfam" id="PF08713">
    <property type="entry name" value="DNA_alkylation"/>
    <property type="match status" value="1"/>
</dbReference>